<comment type="caution">
    <text evidence="10">The sequence shown here is derived from an EMBL/GenBank/DDBJ whole genome shotgun (WGS) entry which is preliminary data.</text>
</comment>
<evidence type="ECO:0000256" key="4">
    <source>
        <dbReference type="ARBA" id="ARBA00022723"/>
    </source>
</evidence>
<comment type="catalytic activity">
    <reaction evidence="7 8">
        <text>hydrogencarbonate + H(+) = CO2 + H2O</text>
        <dbReference type="Rhea" id="RHEA:10748"/>
        <dbReference type="ChEBI" id="CHEBI:15377"/>
        <dbReference type="ChEBI" id="CHEBI:15378"/>
        <dbReference type="ChEBI" id="CHEBI:16526"/>
        <dbReference type="ChEBI" id="CHEBI:17544"/>
        <dbReference type="EC" id="4.2.1.1"/>
    </reaction>
</comment>
<feature type="domain" description="Alpha-carbonic anhydrase" evidence="9">
    <location>
        <begin position="71"/>
        <end position="323"/>
    </location>
</feature>
<evidence type="ECO:0000313" key="10">
    <source>
        <dbReference type="EMBL" id="CAF1015872.1"/>
    </source>
</evidence>
<keyword evidence="5 8" id="KW-0862">Zinc</keyword>
<protein>
    <recommendedName>
        <fullName evidence="3 8">Carbonic anhydrase</fullName>
        <ecNumber evidence="3 8">4.2.1.1</ecNumber>
    </recommendedName>
</protein>
<keyword evidence="6 8" id="KW-0456">Lyase</keyword>
<evidence type="ECO:0000259" key="9">
    <source>
        <dbReference type="PROSITE" id="PS51144"/>
    </source>
</evidence>
<evidence type="ECO:0000256" key="2">
    <source>
        <dbReference type="ARBA" id="ARBA00010718"/>
    </source>
</evidence>
<evidence type="ECO:0000313" key="11">
    <source>
        <dbReference type="Proteomes" id="UP000663852"/>
    </source>
</evidence>
<evidence type="ECO:0000256" key="7">
    <source>
        <dbReference type="ARBA" id="ARBA00048348"/>
    </source>
</evidence>
<evidence type="ECO:0000256" key="1">
    <source>
        <dbReference type="ARBA" id="ARBA00002904"/>
    </source>
</evidence>
<feature type="domain" description="Alpha-carbonic anhydrase" evidence="9">
    <location>
        <begin position="332"/>
        <end position="591"/>
    </location>
</feature>
<dbReference type="PROSITE" id="PS51144">
    <property type="entry name" value="ALPHA_CA_2"/>
    <property type="match status" value="2"/>
</dbReference>
<dbReference type="PANTHER" id="PTHR18952">
    <property type="entry name" value="CARBONIC ANHYDRASE"/>
    <property type="match status" value="1"/>
</dbReference>
<dbReference type="PANTHER" id="PTHR18952:SF265">
    <property type="entry name" value="CARBONIC ANHYDRASE"/>
    <property type="match status" value="1"/>
</dbReference>
<dbReference type="EMBL" id="CAJNOJ010000066">
    <property type="protein sequence ID" value="CAF1015872.1"/>
    <property type="molecule type" value="Genomic_DNA"/>
</dbReference>
<dbReference type="InterPro" id="IPR001148">
    <property type="entry name" value="CA_dom"/>
</dbReference>
<proteinExistence type="inferred from homology"/>
<evidence type="ECO:0000256" key="5">
    <source>
        <dbReference type="ARBA" id="ARBA00022833"/>
    </source>
</evidence>
<dbReference type="SMART" id="SM01057">
    <property type="entry name" value="Carb_anhydrase"/>
    <property type="match status" value="2"/>
</dbReference>
<keyword evidence="4 8" id="KW-0479">Metal-binding</keyword>
<dbReference type="Gene3D" id="3.10.200.10">
    <property type="entry name" value="Alpha carbonic anhydrase"/>
    <property type="match status" value="2"/>
</dbReference>
<dbReference type="OrthoDB" id="429145at2759"/>
<organism evidence="10 11">
    <name type="scientific">Adineta ricciae</name>
    <name type="common">Rotifer</name>
    <dbReference type="NCBI Taxonomy" id="249248"/>
    <lineage>
        <taxon>Eukaryota</taxon>
        <taxon>Metazoa</taxon>
        <taxon>Spiralia</taxon>
        <taxon>Gnathifera</taxon>
        <taxon>Rotifera</taxon>
        <taxon>Eurotatoria</taxon>
        <taxon>Bdelloidea</taxon>
        <taxon>Adinetida</taxon>
        <taxon>Adinetidae</taxon>
        <taxon>Adineta</taxon>
    </lineage>
</organism>
<dbReference type="SUPFAM" id="SSF51069">
    <property type="entry name" value="Carbonic anhydrase"/>
    <property type="match status" value="2"/>
</dbReference>
<dbReference type="InterPro" id="IPR023561">
    <property type="entry name" value="Carbonic_anhydrase_a-class"/>
</dbReference>
<reference evidence="10" key="1">
    <citation type="submission" date="2021-02" db="EMBL/GenBank/DDBJ databases">
        <authorList>
            <person name="Nowell W R."/>
        </authorList>
    </citation>
    <scope>NUCLEOTIDE SEQUENCE</scope>
</reference>
<comment type="similarity">
    <text evidence="2 8">Belongs to the alpha-carbonic anhydrase family.</text>
</comment>
<evidence type="ECO:0000256" key="8">
    <source>
        <dbReference type="RuleBase" id="RU367011"/>
    </source>
</evidence>
<dbReference type="GO" id="GO:0004089">
    <property type="term" value="F:carbonate dehydratase activity"/>
    <property type="evidence" value="ECO:0007669"/>
    <property type="project" value="UniProtKB-UniRule"/>
</dbReference>
<dbReference type="GO" id="GO:0005886">
    <property type="term" value="C:plasma membrane"/>
    <property type="evidence" value="ECO:0007669"/>
    <property type="project" value="TreeGrafter"/>
</dbReference>
<comment type="function">
    <text evidence="1 8">Reversible hydration of carbon dioxide.</text>
</comment>
<comment type="cofactor">
    <cofactor evidence="8">
        <name>Zn(2+)</name>
        <dbReference type="ChEBI" id="CHEBI:29105"/>
    </cofactor>
</comment>
<evidence type="ECO:0000256" key="6">
    <source>
        <dbReference type="ARBA" id="ARBA00023239"/>
    </source>
</evidence>
<sequence>MVALSNNYVFVDPIACSLLIEFPRQFILNIRRSNEQRTIDGISPSCAESSVGDPCSLPNRLTWLLVSYLIVFYELAIVFGPDIWSDYYPMCAGKSQSPINILSACTKYVKLHPFKFSPSHNEKHYFTLKNNGHTVIGIINDAYQQSPLTLTGGGLNGTFKFVNFHLHWGENYKSGSEHQINGIKYAGEIHFVYTNPLTSQMAVLGIFMQSFIDNQRSHLKKDDQPTRDEWERYFDTSEILKSENDSIVFDLSLGTLMGDDLADFWRYQGSLTTPPCTEGVIWTIFKEPIVFLENQFKSFRDNIYFEDYRGPQPVYNRTVYRNFVNETLSSIPDYNLCSIQNRNNGPDVWSELYPTCGGQQQSPINILTACTTYRKFPSFAFESGYYHQHNFSLLNNGHTIVGTFASEKQLSSLRLRGGDLKGTFDFVNFHLHWGENHKSGSEHEINGRPFPGEIHFVYTNHLTNQTAVLGIFMKSTAYDNETENMNMQSIDAETRQEWLRFFDHAQNLTTEGSSTILSLNLEYLMGENLHDFWRYKGSLTTPPCTEGIIWTIFKEPIMFVESEFKNFRENIYFEDYRRPQPLYTRVIYRNFHNETLSTIPDYNCCPAKSVG</sequence>
<dbReference type="Proteomes" id="UP000663852">
    <property type="component" value="Unassembled WGS sequence"/>
</dbReference>
<dbReference type="EC" id="4.2.1.1" evidence="3 8"/>
<dbReference type="GO" id="GO:0008270">
    <property type="term" value="F:zinc ion binding"/>
    <property type="evidence" value="ECO:0007669"/>
    <property type="project" value="UniProtKB-UniRule"/>
</dbReference>
<gene>
    <name evidence="10" type="ORF">EDS130_LOCUS15632</name>
</gene>
<dbReference type="InterPro" id="IPR036398">
    <property type="entry name" value="CA_dom_sf"/>
</dbReference>
<dbReference type="AlphaFoldDB" id="A0A814HYP1"/>
<evidence type="ECO:0000256" key="3">
    <source>
        <dbReference type="ARBA" id="ARBA00012925"/>
    </source>
</evidence>
<accession>A0A814HYP1</accession>
<dbReference type="Pfam" id="PF00194">
    <property type="entry name" value="Carb_anhydrase"/>
    <property type="match status" value="2"/>
</dbReference>
<dbReference type="CDD" id="cd00326">
    <property type="entry name" value="alpha_CA"/>
    <property type="match status" value="2"/>
</dbReference>
<name>A0A814HYP1_ADIRI</name>
<dbReference type="PROSITE" id="PS00162">
    <property type="entry name" value="ALPHA_CA_1"/>
    <property type="match status" value="2"/>
</dbReference>
<dbReference type="InterPro" id="IPR018338">
    <property type="entry name" value="Carbonic_anhydrase_a-class_CS"/>
</dbReference>